<dbReference type="AlphaFoldDB" id="A0AAP0NBR9"/>
<organism evidence="2 3">
    <name type="scientific">Liquidambar formosana</name>
    <name type="common">Formosan gum</name>
    <dbReference type="NCBI Taxonomy" id="63359"/>
    <lineage>
        <taxon>Eukaryota</taxon>
        <taxon>Viridiplantae</taxon>
        <taxon>Streptophyta</taxon>
        <taxon>Embryophyta</taxon>
        <taxon>Tracheophyta</taxon>
        <taxon>Spermatophyta</taxon>
        <taxon>Magnoliopsida</taxon>
        <taxon>eudicotyledons</taxon>
        <taxon>Gunneridae</taxon>
        <taxon>Pentapetalae</taxon>
        <taxon>Saxifragales</taxon>
        <taxon>Altingiaceae</taxon>
        <taxon>Liquidambar</taxon>
    </lineage>
</organism>
<dbReference type="InterPro" id="IPR002885">
    <property type="entry name" value="PPR_rpt"/>
</dbReference>
<evidence type="ECO:0000313" key="2">
    <source>
        <dbReference type="EMBL" id="KAK9269813.1"/>
    </source>
</evidence>
<dbReference type="NCBIfam" id="TIGR00756">
    <property type="entry name" value="PPR"/>
    <property type="match status" value="2"/>
</dbReference>
<accession>A0AAP0NBR9</accession>
<keyword evidence="1" id="KW-0677">Repeat</keyword>
<dbReference type="InterPro" id="IPR046960">
    <property type="entry name" value="PPR_At4g14850-like_plant"/>
</dbReference>
<keyword evidence="3" id="KW-1185">Reference proteome</keyword>
<reference evidence="2 3" key="1">
    <citation type="journal article" date="2024" name="Plant J.">
        <title>Genome sequences and population genomics reveal climatic adaptation and genomic divergence between two closely related sweetgum species.</title>
        <authorList>
            <person name="Xu W.Q."/>
            <person name="Ren C.Q."/>
            <person name="Zhang X.Y."/>
            <person name="Comes H.P."/>
            <person name="Liu X.H."/>
            <person name="Li Y.G."/>
            <person name="Kettle C.J."/>
            <person name="Jalonen R."/>
            <person name="Gaisberger H."/>
            <person name="Ma Y.Z."/>
            <person name="Qiu Y.X."/>
        </authorList>
    </citation>
    <scope>NUCLEOTIDE SEQUENCE [LARGE SCALE GENOMIC DNA]</scope>
    <source>
        <strain evidence="2">Hangzhou</strain>
    </source>
</reference>
<dbReference type="PANTHER" id="PTHR47926">
    <property type="entry name" value="PENTATRICOPEPTIDE REPEAT-CONTAINING PROTEIN"/>
    <property type="match status" value="1"/>
</dbReference>
<dbReference type="InterPro" id="IPR011990">
    <property type="entry name" value="TPR-like_helical_dom_sf"/>
</dbReference>
<dbReference type="Proteomes" id="UP001415857">
    <property type="component" value="Unassembled WGS sequence"/>
</dbReference>
<dbReference type="Pfam" id="PF20431">
    <property type="entry name" value="E_motif"/>
    <property type="match status" value="1"/>
</dbReference>
<evidence type="ECO:0008006" key="4">
    <source>
        <dbReference type="Google" id="ProtNLM"/>
    </source>
</evidence>
<name>A0AAP0NBR9_LIQFO</name>
<evidence type="ECO:0000313" key="3">
    <source>
        <dbReference type="Proteomes" id="UP001415857"/>
    </source>
</evidence>
<dbReference type="GO" id="GO:0009451">
    <property type="term" value="P:RNA modification"/>
    <property type="evidence" value="ECO:0007669"/>
    <property type="project" value="InterPro"/>
</dbReference>
<dbReference type="InterPro" id="IPR046848">
    <property type="entry name" value="E_motif"/>
</dbReference>
<gene>
    <name evidence="2" type="ORF">L1049_025386</name>
</gene>
<dbReference type="EMBL" id="JBBPBK010000014">
    <property type="protein sequence ID" value="KAK9269813.1"/>
    <property type="molecule type" value="Genomic_DNA"/>
</dbReference>
<comment type="caution">
    <text evidence="2">The sequence shown here is derived from an EMBL/GenBank/DDBJ whole genome shotgun (WGS) entry which is preliminary data.</text>
</comment>
<dbReference type="PANTHER" id="PTHR47926:SF531">
    <property type="entry name" value="TETRATRICOPEPTIDE REPEAT SUPERFAMILY PROTEIN"/>
    <property type="match status" value="1"/>
</dbReference>
<dbReference type="Pfam" id="PF01535">
    <property type="entry name" value="PPR"/>
    <property type="match status" value="3"/>
</dbReference>
<dbReference type="Gene3D" id="1.25.40.10">
    <property type="entry name" value="Tetratricopeptide repeat domain"/>
    <property type="match status" value="1"/>
</dbReference>
<evidence type="ECO:0000256" key="1">
    <source>
        <dbReference type="ARBA" id="ARBA00022737"/>
    </source>
</evidence>
<proteinExistence type="predicted"/>
<dbReference type="GO" id="GO:0003723">
    <property type="term" value="F:RNA binding"/>
    <property type="evidence" value="ECO:0007669"/>
    <property type="project" value="InterPro"/>
</dbReference>
<sequence>MVSGLAVNGQCREALDHFNRMCLEGIKPDDIIFIAVLSACTHGGFVEEGRRVYDKMIWEFNIKPRIEHYGCMVDLLGRAGKLEEAVRFIEGMHLEPNAVIWATLMSSCKIYGNGALLESVTRKIMDQDPSNPSYFMLISNLSASIGRWEDALSFRAAMRQQRIEKIPGCSSIQVGNMVHEFLAKDIRHEKRKAIYRVLDSLNGHLKAVCDVP</sequence>
<dbReference type="FunFam" id="1.25.40.10:FF:000511">
    <property type="entry name" value="Pentatricopeptide repeat-containing protein"/>
    <property type="match status" value="1"/>
</dbReference>
<protein>
    <recommendedName>
        <fullName evidence="4">Pentatricopeptide repeat-containing protein</fullName>
    </recommendedName>
</protein>